<comment type="similarity">
    <text evidence="1 8">Belongs to the SELO family.</text>
</comment>
<feature type="binding site" evidence="8">
    <location>
        <position position="258"/>
    </location>
    <ligand>
        <name>Mg(2+)</name>
        <dbReference type="ChEBI" id="CHEBI:18420"/>
    </ligand>
</feature>
<evidence type="ECO:0000256" key="7">
    <source>
        <dbReference type="ARBA" id="ARBA00022842"/>
    </source>
</evidence>
<comment type="catalytic activity">
    <reaction evidence="8">
        <text>L-threonyl-[protein] + ATP = 3-O-(5'-adenylyl)-L-threonyl-[protein] + diphosphate</text>
        <dbReference type="Rhea" id="RHEA:54292"/>
        <dbReference type="Rhea" id="RHEA-COMP:11060"/>
        <dbReference type="Rhea" id="RHEA-COMP:13847"/>
        <dbReference type="ChEBI" id="CHEBI:30013"/>
        <dbReference type="ChEBI" id="CHEBI:30616"/>
        <dbReference type="ChEBI" id="CHEBI:33019"/>
        <dbReference type="ChEBI" id="CHEBI:138113"/>
        <dbReference type="EC" id="2.7.7.108"/>
    </reaction>
</comment>
<keyword evidence="7 8" id="KW-0460">Magnesium</keyword>
<feature type="binding site" evidence="8">
    <location>
        <position position="122"/>
    </location>
    <ligand>
        <name>ATP</name>
        <dbReference type="ChEBI" id="CHEBI:30616"/>
    </ligand>
</feature>
<keyword evidence="8" id="KW-0464">Manganese</keyword>
<evidence type="ECO:0000256" key="3">
    <source>
        <dbReference type="ARBA" id="ARBA00022695"/>
    </source>
</evidence>
<dbReference type="InterPro" id="IPR003846">
    <property type="entry name" value="SelO"/>
</dbReference>
<evidence type="ECO:0000256" key="8">
    <source>
        <dbReference type="HAMAP-Rule" id="MF_00692"/>
    </source>
</evidence>
<protein>
    <recommendedName>
        <fullName evidence="8">Protein nucleotidyltransferase YdiU</fullName>
        <ecNumber evidence="8">2.7.7.-</ecNumber>
    </recommendedName>
    <alternativeName>
        <fullName evidence="8">Protein adenylyltransferase YdiU</fullName>
        <ecNumber evidence="8">2.7.7.108</ecNumber>
    </alternativeName>
    <alternativeName>
        <fullName evidence="8">Protein uridylyltransferase YdiU</fullName>
        <ecNumber evidence="8">2.7.7.-</ecNumber>
    </alternativeName>
</protein>
<feature type="binding site" evidence="8">
    <location>
        <position position="89"/>
    </location>
    <ligand>
        <name>ATP</name>
        <dbReference type="ChEBI" id="CHEBI:30616"/>
    </ligand>
</feature>
<feature type="binding site" evidence="8">
    <location>
        <position position="109"/>
    </location>
    <ligand>
        <name>ATP</name>
        <dbReference type="ChEBI" id="CHEBI:30616"/>
    </ligand>
</feature>
<feature type="binding site" evidence="8">
    <location>
        <position position="86"/>
    </location>
    <ligand>
        <name>ATP</name>
        <dbReference type="ChEBI" id="CHEBI:30616"/>
    </ligand>
</feature>
<dbReference type="GO" id="GO:0030145">
    <property type="term" value="F:manganese ion binding"/>
    <property type="evidence" value="ECO:0007669"/>
    <property type="project" value="UniProtKB-UniRule"/>
</dbReference>
<evidence type="ECO:0000256" key="6">
    <source>
        <dbReference type="ARBA" id="ARBA00022840"/>
    </source>
</evidence>
<accession>A0A931N0B2</accession>
<reference evidence="9" key="1">
    <citation type="submission" date="2020-12" db="EMBL/GenBank/DDBJ databases">
        <title>Methylobrevis albus sp. nov., isolated from fresh water lack sediment.</title>
        <authorList>
            <person name="Zou Q."/>
        </authorList>
    </citation>
    <scope>NUCLEOTIDE SEQUENCE</scope>
    <source>
        <strain evidence="9">L22</strain>
    </source>
</reference>
<evidence type="ECO:0000256" key="5">
    <source>
        <dbReference type="ARBA" id="ARBA00022741"/>
    </source>
</evidence>
<dbReference type="EC" id="2.7.7.-" evidence="8"/>
<dbReference type="RefSeq" id="WP_197312946.1">
    <property type="nucleotide sequence ID" value="NZ_JADZLT010000056.1"/>
</dbReference>
<dbReference type="NCBIfam" id="NF000658">
    <property type="entry name" value="PRK00029.1"/>
    <property type="match status" value="1"/>
</dbReference>
<keyword evidence="10" id="KW-1185">Reference proteome</keyword>
<feature type="binding site" evidence="8">
    <location>
        <position position="249"/>
    </location>
    <ligand>
        <name>Mg(2+)</name>
        <dbReference type="ChEBI" id="CHEBI:18420"/>
    </ligand>
</feature>
<feature type="binding site" evidence="8">
    <location>
        <position position="172"/>
    </location>
    <ligand>
        <name>ATP</name>
        <dbReference type="ChEBI" id="CHEBI:30616"/>
    </ligand>
</feature>
<comment type="caution">
    <text evidence="9">The sequence shown here is derived from an EMBL/GenBank/DDBJ whole genome shotgun (WGS) entry which is preliminary data.</text>
</comment>
<evidence type="ECO:0000256" key="2">
    <source>
        <dbReference type="ARBA" id="ARBA00022679"/>
    </source>
</evidence>
<dbReference type="Proteomes" id="UP000631694">
    <property type="component" value="Unassembled WGS sequence"/>
</dbReference>
<dbReference type="HAMAP" id="MF_00692">
    <property type="entry name" value="SelO"/>
    <property type="match status" value="1"/>
</dbReference>
<feature type="active site" description="Proton acceptor" evidence="8">
    <location>
        <position position="248"/>
    </location>
</feature>
<name>A0A931N0B2_9HYPH</name>
<comment type="cofactor">
    <cofactor evidence="8">
        <name>Mg(2+)</name>
        <dbReference type="ChEBI" id="CHEBI:18420"/>
    </cofactor>
    <cofactor evidence="8">
        <name>Mn(2+)</name>
        <dbReference type="ChEBI" id="CHEBI:29035"/>
    </cofactor>
</comment>
<dbReference type="PANTHER" id="PTHR32057:SF14">
    <property type="entry name" value="PROTEIN ADENYLYLTRANSFERASE SELO, MITOCHONDRIAL"/>
    <property type="match status" value="1"/>
</dbReference>
<feature type="binding site" evidence="8">
    <location>
        <position position="179"/>
    </location>
    <ligand>
        <name>ATP</name>
        <dbReference type="ChEBI" id="CHEBI:30616"/>
    </ligand>
</feature>
<comment type="catalytic activity">
    <reaction evidence="8">
        <text>L-histidyl-[protein] + UTP = N(tele)-(5'-uridylyl)-L-histidyl-[protein] + diphosphate</text>
        <dbReference type="Rhea" id="RHEA:83891"/>
        <dbReference type="Rhea" id="RHEA-COMP:9745"/>
        <dbReference type="Rhea" id="RHEA-COMP:20239"/>
        <dbReference type="ChEBI" id="CHEBI:29979"/>
        <dbReference type="ChEBI" id="CHEBI:33019"/>
        <dbReference type="ChEBI" id="CHEBI:46398"/>
        <dbReference type="ChEBI" id="CHEBI:233474"/>
    </reaction>
</comment>
<keyword evidence="5 8" id="KW-0547">Nucleotide-binding</keyword>
<keyword evidence="3 8" id="KW-0548">Nucleotidyltransferase</keyword>
<comment type="catalytic activity">
    <reaction evidence="8">
        <text>L-tyrosyl-[protein] + ATP = O-(5'-adenylyl)-L-tyrosyl-[protein] + diphosphate</text>
        <dbReference type="Rhea" id="RHEA:54288"/>
        <dbReference type="Rhea" id="RHEA-COMP:10136"/>
        <dbReference type="Rhea" id="RHEA-COMP:13846"/>
        <dbReference type="ChEBI" id="CHEBI:30616"/>
        <dbReference type="ChEBI" id="CHEBI:33019"/>
        <dbReference type="ChEBI" id="CHEBI:46858"/>
        <dbReference type="ChEBI" id="CHEBI:83624"/>
        <dbReference type="EC" id="2.7.7.108"/>
    </reaction>
</comment>
<dbReference type="GO" id="GO:0070733">
    <property type="term" value="F:AMPylase activity"/>
    <property type="evidence" value="ECO:0007669"/>
    <property type="project" value="UniProtKB-EC"/>
</dbReference>
<evidence type="ECO:0000313" key="10">
    <source>
        <dbReference type="Proteomes" id="UP000631694"/>
    </source>
</evidence>
<evidence type="ECO:0000256" key="4">
    <source>
        <dbReference type="ARBA" id="ARBA00022723"/>
    </source>
</evidence>
<dbReference type="GO" id="GO:0000287">
    <property type="term" value="F:magnesium ion binding"/>
    <property type="evidence" value="ECO:0007669"/>
    <property type="project" value="UniProtKB-UniRule"/>
</dbReference>
<comment type="function">
    <text evidence="8">Nucleotidyltransferase involved in the post-translational modification of proteins. It can catalyze the addition of adenosine monophosphate (AMP) or uridine monophosphate (UMP) to a protein, resulting in modifications known as AMPylation and UMPylation.</text>
</comment>
<sequence length="491" mass="51952">MGAWVDHRYHELSDRLFAPVAPTPVAAPELLLLNVPLARRLGLDPDWLASPEGVACLAGNSTLPGTRPVALAYAGHQFGHFSPVLGDGRAILLGELEDADGQRFELQLKGSGPTPFSRRGDGRAALGPALREFIVSEAMAAFGIPTTRALAVISTGELVFRERALPGAIVVRVAASHIRVGTFQFFAARGDRASLQLLADDVIARHYPDLAGSSDRYGDLLDAVAERQARLVAAWMAVGFVHGVMNTDNVALSGETLDYGPCAFLDAYHPATVFSAIDEGGRYAFARQPQMAAFALARLAEAMLPLLADNEDAAFQRAQGAVDGFAARFAAAYRAAIGAKLGLPAATDADVDLSRRLLDLMTASAADFTMTFRDLGDAAGFEGADAPLLARLGGTEAATTWIADWRARLAATPGAGPAETRAAMHAVNPLFIPRNHRLEAAFTAAVDTGSLAEVRDLLTVLADPYAEHPDHAALAVPPEPEERVTRTFCGT</sequence>
<dbReference type="Pfam" id="PF02696">
    <property type="entry name" value="SelO"/>
    <property type="match status" value="1"/>
</dbReference>
<dbReference type="EMBL" id="JADZLT010000056">
    <property type="protein sequence ID" value="MBH0239875.1"/>
    <property type="molecule type" value="Genomic_DNA"/>
</dbReference>
<dbReference type="AlphaFoldDB" id="A0A931N0B2"/>
<organism evidence="9 10">
    <name type="scientific">Methylobrevis albus</name>
    <dbReference type="NCBI Taxonomy" id="2793297"/>
    <lineage>
        <taxon>Bacteria</taxon>
        <taxon>Pseudomonadati</taxon>
        <taxon>Pseudomonadota</taxon>
        <taxon>Alphaproteobacteria</taxon>
        <taxon>Hyphomicrobiales</taxon>
        <taxon>Pleomorphomonadaceae</taxon>
        <taxon>Methylobrevis</taxon>
    </lineage>
</organism>
<keyword evidence="6 8" id="KW-0067">ATP-binding</keyword>
<comment type="catalytic activity">
    <reaction evidence="8">
        <text>L-tyrosyl-[protein] + UTP = O-(5'-uridylyl)-L-tyrosyl-[protein] + diphosphate</text>
        <dbReference type="Rhea" id="RHEA:83887"/>
        <dbReference type="Rhea" id="RHEA-COMP:10136"/>
        <dbReference type="Rhea" id="RHEA-COMP:20238"/>
        <dbReference type="ChEBI" id="CHEBI:33019"/>
        <dbReference type="ChEBI" id="CHEBI:46398"/>
        <dbReference type="ChEBI" id="CHEBI:46858"/>
        <dbReference type="ChEBI" id="CHEBI:90602"/>
    </reaction>
</comment>
<dbReference type="PANTHER" id="PTHR32057">
    <property type="entry name" value="PROTEIN ADENYLYLTRANSFERASE SELO, MITOCHONDRIAL"/>
    <property type="match status" value="1"/>
</dbReference>
<evidence type="ECO:0000313" key="9">
    <source>
        <dbReference type="EMBL" id="MBH0239875.1"/>
    </source>
</evidence>
<keyword evidence="4 8" id="KW-0479">Metal-binding</keyword>
<keyword evidence="2 8" id="KW-0808">Transferase</keyword>
<evidence type="ECO:0000256" key="1">
    <source>
        <dbReference type="ARBA" id="ARBA00009747"/>
    </source>
</evidence>
<gene>
    <name evidence="8" type="primary">ydiU</name>
    <name evidence="8" type="synonym">selO</name>
    <name evidence="9" type="ORF">I5731_18790</name>
</gene>
<comment type="catalytic activity">
    <reaction evidence="8">
        <text>L-seryl-[protein] + ATP = 3-O-(5'-adenylyl)-L-seryl-[protein] + diphosphate</text>
        <dbReference type="Rhea" id="RHEA:58120"/>
        <dbReference type="Rhea" id="RHEA-COMP:9863"/>
        <dbReference type="Rhea" id="RHEA-COMP:15073"/>
        <dbReference type="ChEBI" id="CHEBI:29999"/>
        <dbReference type="ChEBI" id="CHEBI:30616"/>
        <dbReference type="ChEBI" id="CHEBI:33019"/>
        <dbReference type="ChEBI" id="CHEBI:142516"/>
        <dbReference type="EC" id="2.7.7.108"/>
    </reaction>
</comment>
<feature type="binding site" evidence="8">
    <location>
        <position position="121"/>
    </location>
    <ligand>
        <name>ATP</name>
        <dbReference type="ChEBI" id="CHEBI:30616"/>
    </ligand>
</feature>
<feature type="binding site" evidence="8">
    <location>
        <position position="88"/>
    </location>
    <ligand>
        <name>ATP</name>
        <dbReference type="ChEBI" id="CHEBI:30616"/>
    </ligand>
</feature>
<comment type="catalytic activity">
    <reaction evidence="8">
        <text>L-seryl-[protein] + UTP = O-(5'-uridylyl)-L-seryl-[protein] + diphosphate</text>
        <dbReference type="Rhea" id="RHEA:64604"/>
        <dbReference type="Rhea" id="RHEA-COMP:9863"/>
        <dbReference type="Rhea" id="RHEA-COMP:16635"/>
        <dbReference type="ChEBI" id="CHEBI:29999"/>
        <dbReference type="ChEBI" id="CHEBI:33019"/>
        <dbReference type="ChEBI" id="CHEBI:46398"/>
        <dbReference type="ChEBI" id="CHEBI:156051"/>
    </reaction>
</comment>
<feature type="binding site" evidence="8">
    <location>
        <position position="258"/>
    </location>
    <ligand>
        <name>ATP</name>
        <dbReference type="ChEBI" id="CHEBI:30616"/>
    </ligand>
</feature>
<dbReference type="EC" id="2.7.7.108" evidence="8"/>
<dbReference type="GO" id="GO:0005524">
    <property type="term" value="F:ATP binding"/>
    <property type="evidence" value="ECO:0007669"/>
    <property type="project" value="UniProtKB-UniRule"/>
</dbReference>
<proteinExistence type="inferred from homology"/>